<dbReference type="PANTHER" id="PTHR30537">
    <property type="entry name" value="HTH-TYPE TRANSCRIPTIONAL REGULATOR"/>
    <property type="match status" value="1"/>
</dbReference>
<reference evidence="6 7" key="1">
    <citation type="submission" date="2016-10" db="EMBL/GenBank/DDBJ databases">
        <authorList>
            <person name="de Groot N.N."/>
        </authorList>
    </citation>
    <scope>NUCLEOTIDE SEQUENCE [LARGE SCALE GENOMIC DNA]</scope>
    <source>
        <strain evidence="6 7">LMG 23650</strain>
    </source>
</reference>
<dbReference type="InterPro" id="IPR058163">
    <property type="entry name" value="LysR-type_TF_proteobact-type"/>
</dbReference>
<keyword evidence="2" id="KW-0805">Transcription regulation</keyword>
<dbReference type="GO" id="GO:0006351">
    <property type="term" value="P:DNA-templated transcription"/>
    <property type="evidence" value="ECO:0007669"/>
    <property type="project" value="TreeGrafter"/>
</dbReference>
<evidence type="ECO:0000313" key="7">
    <source>
        <dbReference type="Proteomes" id="UP000199548"/>
    </source>
</evidence>
<dbReference type="Proteomes" id="UP000199548">
    <property type="component" value="Unassembled WGS sequence"/>
</dbReference>
<proteinExistence type="inferred from homology"/>
<dbReference type="Pfam" id="PF03466">
    <property type="entry name" value="LysR_substrate"/>
    <property type="match status" value="1"/>
</dbReference>
<dbReference type="Gene3D" id="1.10.10.10">
    <property type="entry name" value="Winged helix-like DNA-binding domain superfamily/Winged helix DNA-binding domain"/>
    <property type="match status" value="1"/>
</dbReference>
<dbReference type="Gene3D" id="3.40.190.290">
    <property type="match status" value="1"/>
</dbReference>
<dbReference type="Pfam" id="PF00126">
    <property type="entry name" value="HTH_1"/>
    <property type="match status" value="1"/>
</dbReference>
<dbReference type="SUPFAM" id="SSF46785">
    <property type="entry name" value="Winged helix' DNA-binding domain"/>
    <property type="match status" value="1"/>
</dbReference>
<evidence type="ECO:0000256" key="3">
    <source>
        <dbReference type="ARBA" id="ARBA00023125"/>
    </source>
</evidence>
<dbReference type="FunFam" id="1.10.10.10:FF:000001">
    <property type="entry name" value="LysR family transcriptional regulator"/>
    <property type="match status" value="1"/>
</dbReference>
<gene>
    <name evidence="6" type="ORF">SAMN05192543_1011002</name>
</gene>
<feature type="domain" description="HTH lysR-type" evidence="5">
    <location>
        <begin position="1"/>
        <end position="59"/>
    </location>
</feature>
<evidence type="ECO:0000259" key="5">
    <source>
        <dbReference type="PROSITE" id="PS50931"/>
    </source>
</evidence>
<evidence type="ECO:0000256" key="2">
    <source>
        <dbReference type="ARBA" id="ARBA00023015"/>
    </source>
</evidence>
<dbReference type="InterPro" id="IPR000847">
    <property type="entry name" value="LysR_HTH_N"/>
</dbReference>
<evidence type="ECO:0000313" key="6">
    <source>
        <dbReference type="EMBL" id="SFI00865.1"/>
    </source>
</evidence>
<dbReference type="SUPFAM" id="SSF53850">
    <property type="entry name" value="Periplasmic binding protein-like II"/>
    <property type="match status" value="1"/>
</dbReference>
<dbReference type="GO" id="GO:0003700">
    <property type="term" value="F:DNA-binding transcription factor activity"/>
    <property type="evidence" value="ECO:0007669"/>
    <property type="project" value="InterPro"/>
</dbReference>
<organism evidence="6 7">
    <name type="scientific">Paraburkholderia megapolitana</name>
    <dbReference type="NCBI Taxonomy" id="420953"/>
    <lineage>
        <taxon>Bacteria</taxon>
        <taxon>Pseudomonadati</taxon>
        <taxon>Pseudomonadota</taxon>
        <taxon>Betaproteobacteria</taxon>
        <taxon>Burkholderiales</taxon>
        <taxon>Burkholderiaceae</taxon>
        <taxon>Paraburkholderia</taxon>
    </lineage>
</organism>
<dbReference type="EMBL" id="FOQU01000001">
    <property type="protein sequence ID" value="SFI00865.1"/>
    <property type="molecule type" value="Genomic_DNA"/>
</dbReference>
<dbReference type="GO" id="GO:0043565">
    <property type="term" value="F:sequence-specific DNA binding"/>
    <property type="evidence" value="ECO:0007669"/>
    <property type="project" value="TreeGrafter"/>
</dbReference>
<protein>
    <submittedName>
        <fullName evidence="6">DNA-binding transcriptional regulator, LysR family</fullName>
    </submittedName>
</protein>
<accession>A0A1I3EPE3</accession>
<evidence type="ECO:0000256" key="4">
    <source>
        <dbReference type="ARBA" id="ARBA00023163"/>
    </source>
</evidence>
<comment type="similarity">
    <text evidence="1">Belongs to the LysR transcriptional regulatory family.</text>
</comment>
<keyword evidence="4" id="KW-0804">Transcription</keyword>
<dbReference type="InterPro" id="IPR036388">
    <property type="entry name" value="WH-like_DNA-bd_sf"/>
</dbReference>
<sequence length="312" mass="34590">MDRLTSMEVFVRAVDLGSFAAAADALDLSGPMVGKHVRFLEERLGVRLIHRTTRRQSLTDFGRAYYERCRVVLAEAEAADALAADQLSEPRGKLRVTMPAHFGRHCVTPVLLALAQQYPALELDLSLTDRFADLAEDDYDLAIRTGIPEDKGGVIARRVARQCMVVCAAPSYLETHGRPQQIEDIGGHQGIIYRRSGRIRPWLFPRGDLPAAEVTPANRLRLDDLDAIADAAVMGMGLAWLPYWLVRERIETGALEQLLPDQPGFLYDAYALWLQTPQLPLKVRLAVDALAAALPGFMTRTADTSSIRTDRS</sequence>
<evidence type="ECO:0000256" key="1">
    <source>
        <dbReference type="ARBA" id="ARBA00009437"/>
    </source>
</evidence>
<name>A0A1I3EPE3_9BURK</name>
<dbReference type="STRING" id="420953.SAMN05192543_1011002"/>
<dbReference type="AlphaFoldDB" id="A0A1I3EPE3"/>
<dbReference type="InterPro" id="IPR036390">
    <property type="entry name" value="WH_DNA-bd_sf"/>
</dbReference>
<dbReference type="PROSITE" id="PS50931">
    <property type="entry name" value="HTH_LYSR"/>
    <property type="match status" value="1"/>
</dbReference>
<keyword evidence="3 6" id="KW-0238">DNA-binding</keyword>
<dbReference type="RefSeq" id="WP_091008217.1">
    <property type="nucleotide sequence ID" value="NZ_CP041743.1"/>
</dbReference>
<dbReference type="PANTHER" id="PTHR30537:SF5">
    <property type="entry name" value="HTH-TYPE TRANSCRIPTIONAL ACTIVATOR TTDR-RELATED"/>
    <property type="match status" value="1"/>
</dbReference>
<dbReference type="OrthoDB" id="9110639at2"/>
<keyword evidence="7" id="KW-1185">Reference proteome</keyword>
<dbReference type="InterPro" id="IPR005119">
    <property type="entry name" value="LysR_subst-bd"/>
</dbReference>